<gene>
    <name evidence="4" type="ORF">OCK74_15510</name>
</gene>
<evidence type="ECO:0000256" key="1">
    <source>
        <dbReference type="ARBA" id="ARBA00022679"/>
    </source>
</evidence>
<accession>A0A9X2XX36</accession>
<dbReference type="Proteomes" id="UP001155483">
    <property type="component" value="Unassembled WGS sequence"/>
</dbReference>
<dbReference type="InterPro" id="IPR000182">
    <property type="entry name" value="GNAT_dom"/>
</dbReference>
<dbReference type="PROSITE" id="PS51186">
    <property type="entry name" value="GNAT"/>
    <property type="match status" value="1"/>
</dbReference>
<dbReference type="EMBL" id="JAOTIF010000013">
    <property type="protein sequence ID" value="MCU7550525.1"/>
    <property type="molecule type" value="Genomic_DNA"/>
</dbReference>
<dbReference type="PANTHER" id="PTHR43877:SF2">
    <property type="entry name" value="AMINOALKYLPHOSPHONATE N-ACETYLTRANSFERASE-RELATED"/>
    <property type="match status" value="1"/>
</dbReference>
<dbReference type="GO" id="GO:0016747">
    <property type="term" value="F:acyltransferase activity, transferring groups other than amino-acyl groups"/>
    <property type="evidence" value="ECO:0007669"/>
    <property type="project" value="InterPro"/>
</dbReference>
<evidence type="ECO:0000259" key="3">
    <source>
        <dbReference type="PROSITE" id="PS51186"/>
    </source>
</evidence>
<sequence>MSFHIRYATTEDSKLIADLSHQTFYEAFAAQNTKENMDKFLNQQFTKGKLMLEVGAPGNTFLLAQNDHEVVGYAKLRENTEPRSLGIIPALEIARLYVVHHMIGKGVGKLLMSTIFDIARQKNIPAVWLSVWEKNQRALDFYNYWGFEKFDETLFVLGDDVQHDWLMSKKV</sequence>
<dbReference type="InterPro" id="IPR016181">
    <property type="entry name" value="Acyl_CoA_acyltransferase"/>
</dbReference>
<name>A0A9X2XX36_9BACT</name>
<dbReference type="Pfam" id="PF00583">
    <property type="entry name" value="Acetyltransf_1"/>
    <property type="match status" value="1"/>
</dbReference>
<keyword evidence="1" id="KW-0808">Transferase</keyword>
<dbReference type="RefSeq" id="WP_279297965.1">
    <property type="nucleotide sequence ID" value="NZ_JAOTIF010000013.1"/>
</dbReference>
<reference evidence="4" key="2">
    <citation type="submission" date="2023-04" db="EMBL/GenBank/DDBJ databases">
        <title>Paracnuella aquatica gen. nov., sp. nov., a member of the family Chitinophagaceae isolated from a hot spring.</title>
        <authorList>
            <person name="Wang C."/>
        </authorList>
    </citation>
    <scope>NUCLEOTIDE SEQUENCE</scope>
    <source>
        <strain evidence="4">LB-8</strain>
    </source>
</reference>
<dbReference type="SUPFAM" id="SSF55729">
    <property type="entry name" value="Acyl-CoA N-acyltransferases (Nat)"/>
    <property type="match status" value="1"/>
</dbReference>
<dbReference type="InterPro" id="IPR050832">
    <property type="entry name" value="Bact_Acetyltransf"/>
</dbReference>
<dbReference type="Gene3D" id="3.40.630.30">
    <property type="match status" value="1"/>
</dbReference>
<dbReference type="AlphaFoldDB" id="A0A9X2XX36"/>
<keyword evidence="5" id="KW-1185">Reference proteome</keyword>
<evidence type="ECO:0000256" key="2">
    <source>
        <dbReference type="ARBA" id="ARBA00023315"/>
    </source>
</evidence>
<evidence type="ECO:0000313" key="5">
    <source>
        <dbReference type="Proteomes" id="UP001155483"/>
    </source>
</evidence>
<comment type="caution">
    <text evidence="4">The sequence shown here is derived from an EMBL/GenBank/DDBJ whole genome shotgun (WGS) entry which is preliminary data.</text>
</comment>
<keyword evidence="2" id="KW-0012">Acyltransferase</keyword>
<reference evidence="4" key="1">
    <citation type="submission" date="2022-09" db="EMBL/GenBank/DDBJ databases">
        <authorList>
            <person name="Yuan C."/>
            <person name="Ke Z."/>
        </authorList>
    </citation>
    <scope>NUCLEOTIDE SEQUENCE</scope>
    <source>
        <strain evidence="4">LB-8</strain>
    </source>
</reference>
<dbReference type="PANTHER" id="PTHR43877">
    <property type="entry name" value="AMINOALKYLPHOSPHONATE N-ACETYLTRANSFERASE-RELATED-RELATED"/>
    <property type="match status" value="1"/>
</dbReference>
<feature type="domain" description="N-acetyltransferase" evidence="3">
    <location>
        <begin position="3"/>
        <end position="171"/>
    </location>
</feature>
<dbReference type="CDD" id="cd04301">
    <property type="entry name" value="NAT_SF"/>
    <property type="match status" value="1"/>
</dbReference>
<organism evidence="4 5">
    <name type="scientific">Paraflavisolibacter caeni</name>
    <dbReference type="NCBI Taxonomy" id="2982496"/>
    <lineage>
        <taxon>Bacteria</taxon>
        <taxon>Pseudomonadati</taxon>
        <taxon>Bacteroidota</taxon>
        <taxon>Chitinophagia</taxon>
        <taxon>Chitinophagales</taxon>
        <taxon>Chitinophagaceae</taxon>
        <taxon>Paraflavisolibacter</taxon>
    </lineage>
</organism>
<proteinExistence type="predicted"/>
<evidence type="ECO:0000313" key="4">
    <source>
        <dbReference type="EMBL" id="MCU7550525.1"/>
    </source>
</evidence>
<protein>
    <submittedName>
        <fullName evidence="4">GNAT family N-acetyltransferase</fullName>
    </submittedName>
</protein>